<dbReference type="InterPro" id="IPR008930">
    <property type="entry name" value="Terpenoid_cyclase/PrenylTrfase"/>
</dbReference>
<organism evidence="3 4">
    <name type="scientific">Roseiconus nitratireducens</name>
    <dbReference type="NCBI Taxonomy" id="2605748"/>
    <lineage>
        <taxon>Bacteria</taxon>
        <taxon>Pseudomonadati</taxon>
        <taxon>Planctomycetota</taxon>
        <taxon>Planctomycetia</taxon>
        <taxon>Pirellulales</taxon>
        <taxon>Pirellulaceae</taxon>
        <taxon>Roseiconus</taxon>
    </lineage>
</organism>
<comment type="caution">
    <text evidence="3">The sequence shown here is derived from an EMBL/GenBank/DDBJ whole genome shotgun (WGS) entry which is preliminary data.</text>
</comment>
<feature type="compositionally biased region" description="Polar residues" evidence="1">
    <location>
        <begin position="52"/>
        <end position="66"/>
    </location>
</feature>
<sequence length="568" mass="61579">MTRKSDSTVPHARWRGGAARADDPIARSAQASGAAAPNSVPPEGPPRATASPLPSDQNADAPSSGDSAVDSRPSDAGPKQRRSLFASLDSIRVSSWLASLILHLAVLIALALLTYRLHGNQQGVAIDGALTDHSVESTFQSIADDPQPKRGDGQSTEQPIQVEVIQQSANLATAKAPVPQMTDPVPASLLAELQSGGTTSDSIRQSFLGGGGMSSRTPEGRKKYGDLFGATAESETAVENALRWLAAHQRDDGSWSFDLELSPCDGRCSHGKPKNENTPTPATAATGLAMLAFLGAGYTTESGPYQETVQRGWYYLKSAAIETENGFDWQQSGSMYGHGIAMLAMSELLGMTRRGDDYDSDLLHHVDRGAYFTSIAQHPGGSWGYAPGSPGDTTITGWQVLSLMTARKAGIQMRSDTFDKAKGFLMSVRESPAYAFGYREPEAQPTTTAIALTLLMYLGQTPGNTSFDQAIDKLAADGPTRTNVYHDYYATLALHHWRHRDWDRWNTELRDHLVRTQATEGHEAGSWHFKDRWGDVGGRLYTTAMCTLTLEVYYRFLPLYAKPDHFPL</sequence>
<keyword evidence="2" id="KW-0812">Transmembrane</keyword>
<evidence type="ECO:0000313" key="4">
    <source>
        <dbReference type="Proteomes" id="UP000324479"/>
    </source>
</evidence>
<feature type="transmembrane region" description="Helical" evidence="2">
    <location>
        <begin position="96"/>
        <end position="115"/>
    </location>
</feature>
<feature type="region of interest" description="Disordered" evidence="1">
    <location>
        <begin position="1"/>
        <end position="80"/>
    </location>
</feature>
<keyword evidence="2" id="KW-0472">Membrane</keyword>
<feature type="compositionally biased region" description="Polar residues" evidence="1">
    <location>
        <begin position="196"/>
        <end position="205"/>
    </location>
</feature>
<feature type="region of interest" description="Disordered" evidence="1">
    <location>
        <begin position="196"/>
        <end position="222"/>
    </location>
</feature>
<reference evidence="3 4" key="1">
    <citation type="submission" date="2019-08" db="EMBL/GenBank/DDBJ databases">
        <authorList>
            <person name="Dhanesh K."/>
            <person name="Kumar G."/>
            <person name="Sasikala C."/>
            <person name="Venkata Ramana C."/>
        </authorList>
    </citation>
    <scope>NUCLEOTIDE SEQUENCE [LARGE SCALE GENOMIC DNA]</scope>
    <source>
        <strain evidence="3 4">JC645</strain>
    </source>
</reference>
<dbReference type="Gene3D" id="1.50.10.20">
    <property type="match status" value="2"/>
</dbReference>
<proteinExistence type="predicted"/>
<accession>A0A5M6DNE3</accession>
<dbReference type="EMBL" id="VWOX01000001">
    <property type="protein sequence ID" value="KAA5546945.1"/>
    <property type="molecule type" value="Genomic_DNA"/>
</dbReference>
<dbReference type="AlphaFoldDB" id="A0A5M6DNE3"/>
<evidence type="ECO:0000313" key="3">
    <source>
        <dbReference type="EMBL" id="KAA5546945.1"/>
    </source>
</evidence>
<dbReference type="RefSeq" id="WP_150074053.1">
    <property type="nucleotide sequence ID" value="NZ_VWOX01000001.1"/>
</dbReference>
<keyword evidence="2" id="KW-1133">Transmembrane helix</keyword>
<evidence type="ECO:0008006" key="5">
    <source>
        <dbReference type="Google" id="ProtNLM"/>
    </source>
</evidence>
<name>A0A5M6DNE3_9BACT</name>
<dbReference type="SUPFAM" id="SSF48239">
    <property type="entry name" value="Terpenoid cyclases/Protein prenyltransferases"/>
    <property type="match status" value="1"/>
</dbReference>
<feature type="compositionally biased region" description="Low complexity" evidence="1">
    <location>
        <begin position="26"/>
        <end position="38"/>
    </location>
</feature>
<dbReference type="Proteomes" id="UP000324479">
    <property type="component" value="Unassembled WGS sequence"/>
</dbReference>
<evidence type="ECO:0000256" key="2">
    <source>
        <dbReference type="SAM" id="Phobius"/>
    </source>
</evidence>
<keyword evidence="4" id="KW-1185">Reference proteome</keyword>
<gene>
    <name evidence="3" type="ORF">FYK55_00540</name>
</gene>
<evidence type="ECO:0000256" key="1">
    <source>
        <dbReference type="SAM" id="MobiDB-lite"/>
    </source>
</evidence>
<protein>
    <recommendedName>
        <fullName evidence="5">Squalene cyclase C-terminal domain-containing protein</fullName>
    </recommendedName>
</protein>